<evidence type="ECO:0000313" key="2">
    <source>
        <dbReference type="Proteomes" id="UP000595437"/>
    </source>
</evidence>
<evidence type="ECO:0000313" key="1">
    <source>
        <dbReference type="EMBL" id="QQP50393.1"/>
    </source>
</evidence>
<dbReference type="Proteomes" id="UP000595437">
    <property type="component" value="Chromosome 7"/>
</dbReference>
<sequence length="51" mass="5699">SRITKDGRNFEVQAAYLAAAERNIGLSLALAEDDMLLIVWLLKLLQKEGHC</sequence>
<gene>
    <name evidence="1" type="ORF">FKW44_011391</name>
</gene>
<feature type="non-terminal residue" evidence="1">
    <location>
        <position position="1"/>
    </location>
</feature>
<keyword evidence="2" id="KW-1185">Reference proteome</keyword>
<protein>
    <submittedName>
        <fullName evidence="1">Uncharacterized protein</fullName>
    </submittedName>
</protein>
<reference evidence="2" key="1">
    <citation type="submission" date="2021-01" db="EMBL/GenBank/DDBJ databases">
        <title>Caligus Genome Assembly.</title>
        <authorList>
            <person name="Gallardo-Escarate C."/>
        </authorList>
    </citation>
    <scope>NUCLEOTIDE SEQUENCE [LARGE SCALE GENOMIC DNA]</scope>
</reference>
<name>A0A7T8K8S2_CALRO</name>
<dbReference type="EMBL" id="CP045896">
    <property type="protein sequence ID" value="QQP50393.1"/>
    <property type="molecule type" value="Genomic_DNA"/>
</dbReference>
<accession>A0A7T8K8S2</accession>
<proteinExistence type="predicted"/>
<organism evidence="1 2">
    <name type="scientific">Caligus rogercresseyi</name>
    <name type="common">Sea louse</name>
    <dbReference type="NCBI Taxonomy" id="217165"/>
    <lineage>
        <taxon>Eukaryota</taxon>
        <taxon>Metazoa</taxon>
        <taxon>Ecdysozoa</taxon>
        <taxon>Arthropoda</taxon>
        <taxon>Crustacea</taxon>
        <taxon>Multicrustacea</taxon>
        <taxon>Hexanauplia</taxon>
        <taxon>Copepoda</taxon>
        <taxon>Siphonostomatoida</taxon>
        <taxon>Caligidae</taxon>
        <taxon>Caligus</taxon>
    </lineage>
</organism>
<dbReference type="AlphaFoldDB" id="A0A7T8K8S2"/>